<organism evidence="1 2">
    <name type="scientific">Flavobacterium endophyticum</name>
    <dbReference type="NCBI Taxonomy" id="1540163"/>
    <lineage>
        <taxon>Bacteria</taxon>
        <taxon>Pseudomonadati</taxon>
        <taxon>Bacteroidota</taxon>
        <taxon>Flavobacteriia</taxon>
        <taxon>Flavobacteriales</taxon>
        <taxon>Flavobacteriaceae</taxon>
        <taxon>Flavobacterium</taxon>
    </lineage>
</organism>
<comment type="caution">
    <text evidence="1">The sequence shown here is derived from an EMBL/GenBank/DDBJ whole genome shotgun (WGS) entry which is preliminary data.</text>
</comment>
<evidence type="ECO:0000313" key="1">
    <source>
        <dbReference type="EMBL" id="RKS26188.1"/>
    </source>
</evidence>
<accession>A0A495ML88</accession>
<protein>
    <submittedName>
        <fullName evidence="1">Uncharacterized protein</fullName>
    </submittedName>
</protein>
<name>A0A495ML88_9FLAO</name>
<evidence type="ECO:0000313" key="2">
    <source>
        <dbReference type="Proteomes" id="UP000277579"/>
    </source>
</evidence>
<dbReference type="Proteomes" id="UP000277579">
    <property type="component" value="Unassembled WGS sequence"/>
</dbReference>
<gene>
    <name evidence="1" type="ORF">CLV94_1245</name>
</gene>
<dbReference type="EMBL" id="RBLC01000001">
    <property type="protein sequence ID" value="RKS26188.1"/>
    <property type="molecule type" value="Genomic_DNA"/>
</dbReference>
<dbReference type="AlphaFoldDB" id="A0A495ML88"/>
<dbReference type="RefSeq" id="WP_121375535.1">
    <property type="nucleotide sequence ID" value="NZ_RBLC01000001.1"/>
</dbReference>
<keyword evidence="2" id="KW-1185">Reference proteome</keyword>
<proteinExistence type="predicted"/>
<reference evidence="1 2" key="1">
    <citation type="submission" date="2018-10" db="EMBL/GenBank/DDBJ databases">
        <title>Genomic Encyclopedia of Archaeal and Bacterial Type Strains, Phase II (KMG-II): from individual species to whole genera.</title>
        <authorList>
            <person name="Goeker M."/>
        </authorList>
    </citation>
    <scope>NUCLEOTIDE SEQUENCE [LARGE SCALE GENOMIC DNA]</scope>
    <source>
        <strain evidence="1 2">DSM 29537</strain>
    </source>
</reference>
<sequence length="99" mass="11538">MEQKIKRVTEKIKTSYKLSEDYDIFDNNCCTMSTDGLSLIEENWLGEEHDSRNSLSFLEKNYKKLGLSRTVYKKGGITITTYVPPPPKKKEEKKKEKKS</sequence>